<gene>
    <name evidence="1" type="ORF">GCM10007962_23480</name>
</gene>
<comment type="caution">
    <text evidence="1">The sequence shown here is derived from an EMBL/GenBank/DDBJ whole genome shotgun (WGS) entry which is preliminary data.</text>
</comment>
<dbReference type="RefSeq" id="WP_188653324.1">
    <property type="nucleotide sequence ID" value="NZ_BMNR01000005.1"/>
</dbReference>
<name>A0A8J3FKJ2_9FLAO</name>
<evidence type="ECO:0000313" key="1">
    <source>
        <dbReference type="EMBL" id="GGK28561.1"/>
    </source>
</evidence>
<dbReference type="Proteomes" id="UP000612329">
    <property type="component" value="Unassembled WGS sequence"/>
</dbReference>
<reference evidence="1" key="1">
    <citation type="journal article" date="2014" name="Int. J. Syst. Evol. Microbiol.">
        <title>Complete genome sequence of Corynebacterium casei LMG S-19264T (=DSM 44701T), isolated from a smear-ripened cheese.</title>
        <authorList>
            <consortium name="US DOE Joint Genome Institute (JGI-PGF)"/>
            <person name="Walter F."/>
            <person name="Albersmeier A."/>
            <person name="Kalinowski J."/>
            <person name="Ruckert C."/>
        </authorList>
    </citation>
    <scope>NUCLEOTIDE SEQUENCE</scope>
    <source>
        <strain evidence="1">JCM 12862</strain>
    </source>
</reference>
<evidence type="ECO:0000313" key="2">
    <source>
        <dbReference type="Proteomes" id="UP000612329"/>
    </source>
</evidence>
<keyword evidence="2" id="KW-1185">Reference proteome</keyword>
<accession>A0A8J3FKJ2</accession>
<reference evidence="1" key="2">
    <citation type="submission" date="2020-09" db="EMBL/GenBank/DDBJ databases">
        <authorList>
            <person name="Sun Q."/>
            <person name="Ohkuma M."/>
        </authorList>
    </citation>
    <scope>NUCLEOTIDE SEQUENCE</scope>
    <source>
        <strain evidence="1">JCM 12862</strain>
    </source>
</reference>
<dbReference type="AlphaFoldDB" id="A0A8J3FKJ2"/>
<dbReference type="EMBL" id="BMNR01000005">
    <property type="protein sequence ID" value="GGK28561.1"/>
    <property type="molecule type" value="Genomic_DNA"/>
</dbReference>
<organism evidence="1 2">
    <name type="scientific">Yeosuana aromativorans</name>
    <dbReference type="NCBI Taxonomy" id="288019"/>
    <lineage>
        <taxon>Bacteria</taxon>
        <taxon>Pseudomonadati</taxon>
        <taxon>Bacteroidota</taxon>
        <taxon>Flavobacteriia</taxon>
        <taxon>Flavobacteriales</taxon>
        <taxon>Flavobacteriaceae</taxon>
        <taxon>Yeosuana</taxon>
    </lineage>
</organism>
<sequence>MRFEDSKYYNSQETHKIEMPYGNFYFCDNFFIAELHEGEHFDWEKVDYMMSKIIEFYGPNSKLGYISNRIHSYSSDPYSWNKVDKKYGVIVASAIVYYNDFTYKSASLEKLFSKKSIKRCFNLDEAILWMKSLKEFN</sequence>
<protein>
    <recommendedName>
        <fullName evidence="3">STAS/SEC14 domain-containing protein</fullName>
    </recommendedName>
</protein>
<proteinExistence type="predicted"/>
<evidence type="ECO:0008006" key="3">
    <source>
        <dbReference type="Google" id="ProtNLM"/>
    </source>
</evidence>